<evidence type="ECO:0000313" key="1">
    <source>
        <dbReference type="EMBL" id="KAK8957716.1"/>
    </source>
</evidence>
<reference evidence="1 2" key="1">
    <citation type="journal article" date="2022" name="Nat. Plants">
        <title>Genomes of leafy and leafless Platanthera orchids illuminate the evolution of mycoheterotrophy.</title>
        <authorList>
            <person name="Li M.H."/>
            <person name="Liu K.W."/>
            <person name="Li Z."/>
            <person name="Lu H.C."/>
            <person name="Ye Q.L."/>
            <person name="Zhang D."/>
            <person name="Wang J.Y."/>
            <person name="Li Y.F."/>
            <person name="Zhong Z.M."/>
            <person name="Liu X."/>
            <person name="Yu X."/>
            <person name="Liu D.K."/>
            <person name="Tu X.D."/>
            <person name="Liu B."/>
            <person name="Hao Y."/>
            <person name="Liao X.Y."/>
            <person name="Jiang Y.T."/>
            <person name="Sun W.H."/>
            <person name="Chen J."/>
            <person name="Chen Y.Q."/>
            <person name="Ai Y."/>
            <person name="Zhai J.W."/>
            <person name="Wu S.S."/>
            <person name="Zhou Z."/>
            <person name="Hsiao Y.Y."/>
            <person name="Wu W.L."/>
            <person name="Chen Y.Y."/>
            <person name="Lin Y.F."/>
            <person name="Hsu J.L."/>
            <person name="Li C.Y."/>
            <person name="Wang Z.W."/>
            <person name="Zhao X."/>
            <person name="Zhong W.Y."/>
            <person name="Ma X.K."/>
            <person name="Ma L."/>
            <person name="Huang J."/>
            <person name="Chen G.Z."/>
            <person name="Huang M.Z."/>
            <person name="Huang L."/>
            <person name="Peng D.H."/>
            <person name="Luo Y.B."/>
            <person name="Zou S.Q."/>
            <person name="Chen S.P."/>
            <person name="Lan S."/>
            <person name="Tsai W.C."/>
            <person name="Van de Peer Y."/>
            <person name="Liu Z.J."/>
        </authorList>
    </citation>
    <scope>NUCLEOTIDE SEQUENCE [LARGE SCALE GENOMIC DNA]</scope>
    <source>
        <strain evidence="1">Lor287</strain>
    </source>
</reference>
<keyword evidence="2" id="KW-1185">Reference proteome</keyword>
<accession>A0AAP0C518</accession>
<dbReference type="Proteomes" id="UP001418222">
    <property type="component" value="Unassembled WGS sequence"/>
</dbReference>
<evidence type="ECO:0000313" key="2">
    <source>
        <dbReference type="Proteomes" id="UP001418222"/>
    </source>
</evidence>
<comment type="caution">
    <text evidence="1">The sequence shown here is derived from an EMBL/GenBank/DDBJ whole genome shotgun (WGS) entry which is preliminary data.</text>
</comment>
<protein>
    <submittedName>
        <fullName evidence="1">Uncharacterized protein</fullName>
    </submittedName>
</protein>
<name>A0AAP0C518_9ASPA</name>
<proteinExistence type="predicted"/>
<organism evidence="1 2">
    <name type="scientific">Platanthera zijinensis</name>
    <dbReference type="NCBI Taxonomy" id="2320716"/>
    <lineage>
        <taxon>Eukaryota</taxon>
        <taxon>Viridiplantae</taxon>
        <taxon>Streptophyta</taxon>
        <taxon>Embryophyta</taxon>
        <taxon>Tracheophyta</taxon>
        <taxon>Spermatophyta</taxon>
        <taxon>Magnoliopsida</taxon>
        <taxon>Liliopsida</taxon>
        <taxon>Asparagales</taxon>
        <taxon>Orchidaceae</taxon>
        <taxon>Orchidoideae</taxon>
        <taxon>Orchideae</taxon>
        <taxon>Orchidinae</taxon>
        <taxon>Platanthera</taxon>
    </lineage>
</organism>
<dbReference type="AlphaFoldDB" id="A0AAP0C518"/>
<dbReference type="EMBL" id="JBBWWQ010000001">
    <property type="protein sequence ID" value="KAK8957716.1"/>
    <property type="molecule type" value="Genomic_DNA"/>
</dbReference>
<gene>
    <name evidence="1" type="ORF">KSP39_PZI000740</name>
</gene>
<sequence>MHPKQINEIKDFLLITLRKDARSMKDQEEQGSCEVQGQMVEVSLHSQAISSSSRAIVVLHLNGKFVIQLQGMQLCASKDPPTIEMHSRRGSLWPPLVTTKSNAVMESRAKKR</sequence>